<dbReference type="FunFam" id="1.10.150.20:FF:000030">
    <property type="entry name" value="Flap endonuclease GEN-like 1"/>
    <property type="match status" value="1"/>
</dbReference>
<dbReference type="Pfam" id="PF18704">
    <property type="entry name" value="Chromo_2"/>
    <property type="match status" value="1"/>
</dbReference>
<dbReference type="KEGG" id="bbel:109484981"/>
<dbReference type="GO" id="GO:0006281">
    <property type="term" value="P:DNA repair"/>
    <property type="evidence" value="ECO:0007669"/>
    <property type="project" value="UniProtKB-KW"/>
</dbReference>
<dbReference type="InterPro" id="IPR006084">
    <property type="entry name" value="XPG/Rad2"/>
</dbReference>
<dbReference type="PANTHER" id="PTHR11081">
    <property type="entry name" value="FLAP ENDONUCLEASE FAMILY MEMBER"/>
    <property type="match status" value="1"/>
</dbReference>
<dbReference type="GO" id="GO:0005634">
    <property type="term" value="C:nucleus"/>
    <property type="evidence" value="ECO:0007669"/>
    <property type="project" value="UniProtKB-SubCell"/>
</dbReference>
<dbReference type="CDD" id="cd09869">
    <property type="entry name" value="PIN_GEN1"/>
    <property type="match status" value="1"/>
</dbReference>
<keyword evidence="8" id="KW-0378">Hydrolase</keyword>
<comment type="subcellular location">
    <subcellularLocation>
        <location evidence="2">Nucleus</location>
    </subcellularLocation>
</comment>
<dbReference type="FunFam" id="3.40.50.1010:FF:000024">
    <property type="entry name" value="flap endonuclease GEN homolog 1"/>
    <property type="match status" value="1"/>
</dbReference>
<reference evidence="19" key="1">
    <citation type="submission" date="2025-08" db="UniProtKB">
        <authorList>
            <consortium name="RefSeq"/>
        </authorList>
    </citation>
    <scope>IDENTIFICATION</scope>
    <source>
        <tissue evidence="19">Gonad</tissue>
    </source>
</reference>
<proteinExistence type="inferred from homology"/>
<feature type="compositionally biased region" description="Polar residues" evidence="15">
    <location>
        <begin position="989"/>
        <end position="999"/>
    </location>
</feature>
<keyword evidence="18" id="KW-1185">Reference proteome</keyword>
<dbReference type="Pfam" id="PF00752">
    <property type="entry name" value="XPG_N"/>
    <property type="match status" value="1"/>
</dbReference>
<dbReference type="GO" id="GO:0000400">
    <property type="term" value="F:four-way junction DNA binding"/>
    <property type="evidence" value="ECO:0007669"/>
    <property type="project" value="UniProtKB-ARBA"/>
</dbReference>
<keyword evidence="4" id="KW-0540">Nuclease</keyword>
<comment type="cofactor">
    <cofactor evidence="1">
        <name>Mg(2+)</name>
        <dbReference type="ChEBI" id="CHEBI:18420"/>
    </cofactor>
</comment>
<dbReference type="SMART" id="SM00484">
    <property type="entry name" value="XPGI"/>
    <property type="match status" value="1"/>
</dbReference>
<keyword evidence="10" id="KW-0234">DNA repair</keyword>
<dbReference type="OrthoDB" id="2959108at2759"/>
<keyword evidence="3" id="KW-0597">Phosphoprotein</keyword>
<evidence type="ECO:0000256" key="2">
    <source>
        <dbReference type="ARBA" id="ARBA00004123"/>
    </source>
</evidence>
<keyword evidence="6" id="KW-0255">Endonuclease</keyword>
<dbReference type="GO" id="GO:0008821">
    <property type="term" value="F:crossover junction DNA endonuclease activity"/>
    <property type="evidence" value="ECO:0007669"/>
    <property type="project" value="UniProtKB-ARBA"/>
</dbReference>
<evidence type="ECO:0000256" key="7">
    <source>
        <dbReference type="ARBA" id="ARBA00022763"/>
    </source>
</evidence>
<evidence type="ECO:0000259" key="17">
    <source>
        <dbReference type="SMART" id="SM00485"/>
    </source>
</evidence>
<dbReference type="InterPro" id="IPR008918">
    <property type="entry name" value="HhH2"/>
</dbReference>
<dbReference type="Proteomes" id="UP000515135">
    <property type="component" value="Unplaced"/>
</dbReference>
<evidence type="ECO:0000256" key="4">
    <source>
        <dbReference type="ARBA" id="ARBA00022722"/>
    </source>
</evidence>
<feature type="region of interest" description="Disordered" evidence="15">
    <location>
        <begin position="753"/>
        <end position="787"/>
    </location>
</feature>
<evidence type="ECO:0000256" key="9">
    <source>
        <dbReference type="ARBA" id="ARBA00022842"/>
    </source>
</evidence>
<evidence type="ECO:0000256" key="6">
    <source>
        <dbReference type="ARBA" id="ARBA00022759"/>
    </source>
</evidence>
<dbReference type="Pfam" id="PF00867">
    <property type="entry name" value="XPG_I"/>
    <property type="match status" value="1"/>
</dbReference>
<organism evidence="18 19">
    <name type="scientific">Branchiostoma belcheri</name>
    <name type="common">Amphioxus</name>
    <dbReference type="NCBI Taxonomy" id="7741"/>
    <lineage>
        <taxon>Eukaryota</taxon>
        <taxon>Metazoa</taxon>
        <taxon>Chordata</taxon>
        <taxon>Cephalochordata</taxon>
        <taxon>Leptocardii</taxon>
        <taxon>Amphioxiformes</taxon>
        <taxon>Branchiostomatidae</taxon>
        <taxon>Branchiostoma</taxon>
    </lineage>
</organism>
<evidence type="ECO:0000256" key="13">
    <source>
        <dbReference type="ARBA" id="ARBA00063132"/>
    </source>
</evidence>
<feature type="region of interest" description="Disordered" evidence="15">
    <location>
        <begin position="619"/>
        <end position="678"/>
    </location>
</feature>
<dbReference type="SUPFAM" id="SSF88723">
    <property type="entry name" value="PIN domain-like"/>
    <property type="match status" value="1"/>
</dbReference>
<gene>
    <name evidence="19" type="primary">LOC109484981</name>
</gene>
<feature type="domain" description="XPG-I" evidence="16">
    <location>
        <begin position="131"/>
        <end position="202"/>
    </location>
</feature>
<dbReference type="InterPro" id="IPR006086">
    <property type="entry name" value="XPG-I_dom"/>
</dbReference>
<keyword evidence="5" id="KW-0479">Metal-binding</keyword>
<dbReference type="InterPro" id="IPR029060">
    <property type="entry name" value="PIN-like_dom_sf"/>
</dbReference>
<keyword evidence="11" id="KW-0539">Nucleus</keyword>
<evidence type="ECO:0000256" key="11">
    <source>
        <dbReference type="ARBA" id="ARBA00023242"/>
    </source>
</evidence>
<feature type="region of interest" description="Disordered" evidence="15">
    <location>
        <begin position="90"/>
        <end position="111"/>
    </location>
</feature>
<evidence type="ECO:0000256" key="5">
    <source>
        <dbReference type="ARBA" id="ARBA00022723"/>
    </source>
</evidence>
<evidence type="ECO:0000313" key="19">
    <source>
        <dbReference type="RefSeq" id="XP_019643912.1"/>
    </source>
</evidence>
<evidence type="ECO:0000256" key="14">
    <source>
        <dbReference type="ARBA" id="ARBA00070188"/>
    </source>
</evidence>
<comment type="similarity">
    <text evidence="12">Belongs to the XPG/RAD2 endonuclease family. GEN subfamily.</text>
</comment>
<dbReference type="AlphaFoldDB" id="A0A6P5ALG9"/>
<name>A0A6P5ALG9_BRABE</name>
<feature type="domain" description="XPG N-terminal" evidence="17">
    <location>
        <begin position="1"/>
        <end position="96"/>
    </location>
</feature>
<evidence type="ECO:0000256" key="1">
    <source>
        <dbReference type="ARBA" id="ARBA00001946"/>
    </source>
</evidence>
<feature type="compositionally biased region" description="Basic and acidic residues" evidence="15">
    <location>
        <begin position="767"/>
        <end position="787"/>
    </location>
</feature>
<dbReference type="RefSeq" id="XP_019643912.1">
    <property type="nucleotide sequence ID" value="XM_019788353.1"/>
</dbReference>
<dbReference type="Gene3D" id="1.10.150.20">
    <property type="entry name" value="5' to 3' exonuclease, C-terminal subdomain"/>
    <property type="match status" value="1"/>
</dbReference>
<dbReference type="SMART" id="SM00279">
    <property type="entry name" value="HhH2"/>
    <property type="match status" value="1"/>
</dbReference>
<evidence type="ECO:0000256" key="15">
    <source>
        <dbReference type="SAM" id="MobiDB-lite"/>
    </source>
</evidence>
<feature type="compositionally biased region" description="Polar residues" evidence="15">
    <location>
        <begin position="639"/>
        <end position="655"/>
    </location>
</feature>
<dbReference type="PRINTS" id="PR00853">
    <property type="entry name" value="XPGRADSUPER"/>
</dbReference>
<comment type="subunit">
    <text evidence="13">Largely monomeric, dimerizes on the Holliday junction and the first nick occurs upon dimerization at the junction.</text>
</comment>
<evidence type="ECO:0000313" key="18">
    <source>
        <dbReference type="Proteomes" id="UP000515135"/>
    </source>
</evidence>
<sequence>MGVQQLWTILAPVKTHCPLEALQGQTLAVDLSMWVCEATAMKAMTGVVTRPHLRNLFFRVSHLTRMGVSLIFVVDGDPPELKYETMMKRSQDRFGGSRAGTDGQRKGLGKPKKLKRSHFKAVLKECLLLLDGLGIPHVQSKGEAEAFCALLNRENLVDGCLTDDGDAFLYGARTVYRNLTLDKKDPHVDCYKMTDIEEKLLLDRNKLVGLALLLGCDYCPKGVPGVGKELAVKVMTALGACNVLERFKVWRSEASDHTDAQCGMTSQLKGSQKRARNTSIEVTVMRKALTNPAFPDTKIINEFLVTKDTCPSLKLEWKRPRMPVLQDLNLRLLEWPEEYTLEKVLPLVTYWEMCHKQSPDQKENRLSLSPHSVVKTRTRNGVPCLEVQWYKPDDVITEGSYVTTIEPEDLFSSAFPQLVQEFRERKALKQSRKKGAKSKAKQKCTDEMTDTDSQQQGDTQEEEQAKRPAAPCVLDNSLALDFSKLSLDKCDSNTLSLDQGESAKSTTRGCKEKALPGKLNEDAVVTSQFAVSSEKVPHSHPPVFSQTDPNFSLGINDFSFMSNTDGDTSFTTNTPQSSNTTKHGKISMMGPDLNAQNDMESPASTLVMLPLMERLKLRGKRREPRVEERSSFKDVLQPMTLNTDHTAASKETSNQDGRKKLAQNDRTGGPIVKPQGSLEQVFRDEHSVETITVPVLNKATSGPLEFPLPVAGKTKQVKEKRLHSSKTTTDNVRKKQSVETEIVPELNKATGCPVELPQPVSGKTKQVKGEGLHSSKTTADNDRKKQSVETDITPVLNKATNGPVEFPQPVVGKTKQVKGKGLHSSKATANNVGKKQLVETEIAPVLNKATSGPVEFPQPVVGKTKQVKGEGFHSSKTTEDNVRKKQSVETEITPVLNKATNGPVEFPQPVAGKTKQVMGGGLHPSKTTADNVRKKQSVETEIAPVRNKATSGFVELPQPVNAGKAKQMKGGGLHSSKTTADNDRKKTLQAGNDSDSLQSRKAPMPRPVSIQDSCVTKASVFDDTRDVSAACAPSVVAEVRPASPCSSKVMEDVDSPVVTRMSLVERLKLRVGHSKGKALDAMQGKH</sequence>
<dbReference type="SMART" id="SM00485">
    <property type="entry name" value="XPGN"/>
    <property type="match status" value="1"/>
</dbReference>
<dbReference type="GeneID" id="109484981"/>
<keyword evidence="9" id="KW-0460">Magnesium</keyword>
<dbReference type="InterPro" id="IPR036279">
    <property type="entry name" value="5-3_exonuclease_C_sf"/>
</dbReference>
<dbReference type="Gene3D" id="3.40.50.1010">
    <property type="entry name" value="5'-nuclease"/>
    <property type="match status" value="1"/>
</dbReference>
<feature type="region of interest" description="Disordered" evidence="15">
    <location>
        <begin position="713"/>
        <end position="737"/>
    </location>
</feature>
<protein>
    <recommendedName>
        <fullName evidence="14">Flap endonuclease GEN homolog 1</fullName>
    </recommendedName>
</protein>
<evidence type="ECO:0000256" key="10">
    <source>
        <dbReference type="ARBA" id="ARBA00023204"/>
    </source>
</evidence>
<evidence type="ECO:0000259" key="16">
    <source>
        <dbReference type="SMART" id="SM00484"/>
    </source>
</evidence>
<dbReference type="InterPro" id="IPR006085">
    <property type="entry name" value="XPG_DNA_repair_N"/>
</dbReference>
<evidence type="ECO:0000256" key="8">
    <source>
        <dbReference type="ARBA" id="ARBA00022801"/>
    </source>
</evidence>
<dbReference type="PANTHER" id="PTHR11081:SF70">
    <property type="entry name" value="FLAP ENDONUCLEASE GEN HOMOLOG 1"/>
    <property type="match status" value="1"/>
</dbReference>
<evidence type="ECO:0000256" key="12">
    <source>
        <dbReference type="ARBA" id="ARBA00038112"/>
    </source>
</evidence>
<dbReference type="GO" id="GO:0017108">
    <property type="term" value="F:5'-flap endonuclease activity"/>
    <property type="evidence" value="ECO:0007669"/>
    <property type="project" value="UniProtKB-ARBA"/>
</dbReference>
<feature type="region of interest" description="Disordered" evidence="15">
    <location>
        <begin position="954"/>
        <end position="1009"/>
    </location>
</feature>
<feature type="region of interest" description="Disordered" evidence="15">
    <location>
        <begin position="915"/>
        <end position="934"/>
    </location>
</feature>
<dbReference type="SUPFAM" id="SSF47807">
    <property type="entry name" value="5' to 3' exonuclease, C-terminal subdomain"/>
    <property type="match status" value="1"/>
</dbReference>
<evidence type="ECO:0000256" key="3">
    <source>
        <dbReference type="ARBA" id="ARBA00022553"/>
    </source>
</evidence>
<feature type="compositionally biased region" description="Basic residues" evidence="15">
    <location>
        <begin position="429"/>
        <end position="442"/>
    </location>
</feature>
<dbReference type="InterPro" id="IPR041012">
    <property type="entry name" value="GEN_chromo"/>
</dbReference>
<dbReference type="GO" id="GO:0046872">
    <property type="term" value="F:metal ion binding"/>
    <property type="evidence" value="ECO:0007669"/>
    <property type="project" value="UniProtKB-KW"/>
</dbReference>
<feature type="region of interest" description="Disordered" evidence="15">
    <location>
        <begin position="429"/>
        <end position="470"/>
    </location>
</feature>
<accession>A0A6P5ALG9</accession>
<keyword evidence="7" id="KW-0227">DNA damage</keyword>